<evidence type="ECO:0000313" key="3">
    <source>
        <dbReference type="WBParaSite" id="nOo.2.0.1.t09887-RA"/>
    </source>
</evidence>
<proteinExistence type="predicted"/>
<organism evidence="3">
    <name type="scientific">Onchocerca ochengi</name>
    <name type="common">Filarial nematode worm</name>
    <dbReference type="NCBI Taxonomy" id="42157"/>
    <lineage>
        <taxon>Eukaryota</taxon>
        <taxon>Metazoa</taxon>
        <taxon>Ecdysozoa</taxon>
        <taxon>Nematoda</taxon>
        <taxon>Chromadorea</taxon>
        <taxon>Rhabditida</taxon>
        <taxon>Spirurina</taxon>
        <taxon>Spiruromorpha</taxon>
        <taxon>Filarioidea</taxon>
        <taxon>Onchocercidae</taxon>
        <taxon>Onchocerca</taxon>
    </lineage>
</organism>
<dbReference type="EMBL" id="UYRW01005168">
    <property type="protein sequence ID" value="VDM93574.1"/>
    <property type="molecule type" value="Genomic_DNA"/>
</dbReference>
<accession>A0A182EP31</accession>
<evidence type="ECO:0000313" key="2">
    <source>
        <dbReference type="Proteomes" id="UP000271087"/>
    </source>
</evidence>
<gene>
    <name evidence="1" type="ORF">NOO_LOCUS9887</name>
</gene>
<reference evidence="3" key="1">
    <citation type="submission" date="2016-06" db="UniProtKB">
        <authorList>
            <consortium name="WormBaseParasite"/>
        </authorList>
    </citation>
    <scope>IDENTIFICATION</scope>
</reference>
<dbReference type="Proteomes" id="UP000271087">
    <property type="component" value="Unassembled WGS sequence"/>
</dbReference>
<keyword evidence="2" id="KW-1185">Reference proteome</keyword>
<reference evidence="1 2" key="2">
    <citation type="submission" date="2018-08" db="EMBL/GenBank/DDBJ databases">
        <authorList>
            <person name="Laetsch R D."/>
            <person name="Stevens L."/>
            <person name="Kumar S."/>
            <person name="Blaxter L. M."/>
        </authorList>
    </citation>
    <scope>NUCLEOTIDE SEQUENCE [LARGE SCALE GENOMIC DNA]</scope>
</reference>
<name>A0A182EP31_ONCOC</name>
<dbReference type="OrthoDB" id="5821834at2759"/>
<sequence>MNAQKRRDKLDDSISNERLLRYKLYREHMLYRAGLRCKFQNMRKWHKYCEHEESPRRQTMNYLILQSTFLPYSDQTITQHLSRTHRWMRNPGRNSFYRGLEIIRKELDNMWLNERKLLSGCCCNVMTMLFCLRVMSEIEQIAEKLVKKYRAQQEFWPICVQSVQCNGSQLVESIDFSKDPSQIGVYLDHIRSIHATYRQHIRREKDTIHLFAERTMKWRKNAGGKLFRKLEEQYEGYLNCIVNRSTNILPGIPEDRMMKKLWTLKSIFQRRFKCVLAGWPSKMEKALLCSYCHFIRLQKN</sequence>
<evidence type="ECO:0000313" key="1">
    <source>
        <dbReference type="EMBL" id="VDM93574.1"/>
    </source>
</evidence>
<dbReference type="AlphaFoldDB" id="A0A182EP31"/>
<protein>
    <submittedName>
        <fullName evidence="1 3">Uncharacterized protein</fullName>
    </submittedName>
</protein>
<dbReference type="WBParaSite" id="nOo.2.0.1.t09887-RA">
    <property type="protein sequence ID" value="nOo.2.0.1.t09887-RA"/>
    <property type="gene ID" value="nOo.2.0.1.g09887"/>
</dbReference>